<evidence type="ECO:0000259" key="1">
    <source>
        <dbReference type="PROSITE" id="PS50280"/>
    </source>
</evidence>
<organism evidence="2 3">
    <name type="scientific">Malassezia restricta (strain ATCC 96810 / NBRC 103918 / CBS 7877)</name>
    <name type="common">Seborrheic dermatitis infection agent</name>
    <dbReference type="NCBI Taxonomy" id="425264"/>
    <lineage>
        <taxon>Eukaryota</taxon>
        <taxon>Fungi</taxon>
        <taxon>Dikarya</taxon>
        <taxon>Basidiomycota</taxon>
        <taxon>Ustilaginomycotina</taxon>
        <taxon>Malasseziomycetes</taxon>
        <taxon>Malasseziales</taxon>
        <taxon>Malasseziaceae</taxon>
        <taxon>Malassezia</taxon>
    </lineage>
</organism>
<dbReference type="Gene3D" id="3.90.1410.10">
    <property type="entry name" value="set domain protein methyltransferase, domain 1"/>
    <property type="match status" value="1"/>
</dbReference>
<dbReference type="SUPFAM" id="SSF82199">
    <property type="entry name" value="SET domain"/>
    <property type="match status" value="1"/>
</dbReference>
<sequence length="447" mass="49228">MDLAAWDDSVDVVRLGSDAREEYSSAPGTLAVIASDPIPAGHVIARIPCKALLCARHSALSHHPAFQNVQASLTPVLSLTFCVLYEAELGDASKFANYLALFPDVHLPLAWDPLSNEATWLRGTEASRILRRQEHAWTSGYRYIGTSYAELRHVWHTIGERIMLEALGARVSWAAFLRAYSSVSSRAFVVDLYHGLSMVPFADLLNHGAPNNAQIESDVDAYSAEMGGTVDVRAIDSIDPGEEVLNSYGELGNAELLCQYGFVLDTKSGWERCSWDVRVPEECTQLCACLECDAPSIRHVTEPQQPADAQRASGDDGLPPAYVDAAGGVYDFAPVSHTNRHDRQCPIFIDASGRASWVLWRLALGLCSEHVYGYEAASADTSLLPSHVRAACQRITRLCHARLSTMYIQRCKDALPSTSSSSTLHWAVQHAWQDWHLLRACLERYAT</sequence>
<keyword evidence="3" id="KW-1185">Reference proteome</keyword>
<name>A0A3G2S6R3_MALR7</name>
<feature type="domain" description="SET" evidence="1">
    <location>
        <begin position="8"/>
        <end position="249"/>
    </location>
</feature>
<accession>A0A3G2S6R3</accession>
<evidence type="ECO:0000313" key="2">
    <source>
        <dbReference type="EMBL" id="AYO43795.1"/>
    </source>
</evidence>
<dbReference type="STRING" id="425264.A0A3G2S6R3"/>
<dbReference type="Pfam" id="PF00856">
    <property type="entry name" value="SET"/>
    <property type="match status" value="1"/>
</dbReference>
<dbReference type="InterPro" id="IPR050600">
    <property type="entry name" value="SETD3_SETD6_MTase"/>
</dbReference>
<dbReference type="AlphaFoldDB" id="A0A3G2S6R3"/>
<dbReference type="CDD" id="cd10527">
    <property type="entry name" value="SET_LSMT"/>
    <property type="match status" value="1"/>
</dbReference>
<dbReference type="OrthoDB" id="441812at2759"/>
<dbReference type="GO" id="GO:0016279">
    <property type="term" value="F:protein-lysine N-methyltransferase activity"/>
    <property type="evidence" value="ECO:0007669"/>
    <property type="project" value="TreeGrafter"/>
</dbReference>
<dbReference type="PROSITE" id="PS50280">
    <property type="entry name" value="SET"/>
    <property type="match status" value="1"/>
</dbReference>
<dbReference type="InterPro" id="IPR001214">
    <property type="entry name" value="SET_dom"/>
</dbReference>
<dbReference type="Proteomes" id="UP000269793">
    <property type="component" value="Chromosome V"/>
</dbReference>
<dbReference type="VEuPathDB" id="FungiDB:DNF11_2845"/>
<dbReference type="PANTHER" id="PTHR13271:SF145">
    <property type="entry name" value="SET DOMAIN-CONTAINING PROTEIN"/>
    <property type="match status" value="1"/>
</dbReference>
<dbReference type="EMBL" id="CP033152">
    <property type="protein sequence ID" value="AYO43795.1"/>
    <property type="molecule type" value="Genomic_DNA"/>
</dbReference>
<dbReference type="PANTHER" id="PTHR13271">
    <property type="entry name" value="UNCHARACTERIZED PUTATIVE METHYLTRANSFERASE"/>
    <property type="match status" value="1"/>
</dbReference>
<reference evidence="2 3" key="1">
    <citation type="submission" date="2018-10" db="EMBL/GenBank/DDBJ databases">
        <title>Complete genome sequence of Malassezia restricta CBS 7877.</title>
        <authorList>
            <person name="Morand S.C."/>
            <person name="Bertignac M."/>
            <person name="Iltis A."/>
            <person name="Kolder I."/>
            <person name="Pirovano W."/>
            <person name="Jourdain R."/>
            <person name="Clavaud C."/>
        </authorList>
    </citation>
    <scope>NUCLEOTIDE SEQUENCE [LARGE SCALE GENOMIC DNA]</scope>
    <source>
        <strain evidence="2 3">CBS 7877</strain>
    </source>
</reference>
<protein>
    <submittedName>
        <fullName evidence="2">SET domain protein</fullName>
    </submittedName>
</protein>
<gene>
    <name evidence="2" type="ORF">DNF11_2845</name>
</gene>
<proteinExistence type="predicted"/>
<dbReference type="InterPro" id="IPR046341">
    <property type="entry name" value="SET_dom_sf"/>
</dbReference>
<evidence type="ECO:0000313" key="3">
    <source>
        <dbReference type="Proteomes" id="UP000269793"/>
    </source>
</evidence>